<evidence type="ECO:0000256" key="5">
    <source>
        <dbReference type="ARBA" id="ARBA00022617"/>
    </source>
</evidence>
<keyword evidence="8" id="KW-0249">Electron transport</keyword>
<evidence type="ECO:0000256" key="11">
    <source>
        <dbReference type="ARBA" id="ARBA00023136"/>
    </source>
</evidence>
<comment type="similarity">
    <text evidence="12">Belongs to the cytochrome b561 family.</text>
</comment>
<evidence type="ECO:0000256" key="3">
    <source>
        <dbReference type="ARBA" id="ARBA00022448"/>
    </source>
</evidence>
<evidence type="ECO:0000256" key="13">
    <source>
        <dbReference type="SAM" id="Phobius"/>
    </source>
</evidence>
<dbReference type="Proteomes" id="UP000031670">
    <property type="component" value="Unassembled WGS sequence"/>
</dbReference>
<comment type="subcellular location">
    <subcellularLocation>
        <location evidence="2">Cell membrane</location>
        <topology evidence="2">Multi-pass membrane protein</topology>
    </subcellularLocation>
</comment>
<reference evidence="15 16" key="2">
    <citation type="submission" date="2015-01" db="EMBL/GenBank/DDBJ databases">
        <authorList>
            <consortium name="NBRP consortium"/>
            <person name="Sawabe T."/>
            <person name="Meirelles P."/>
            <person name="Feng G."/>
            <person name="Sayaka M."/>
            <person name="Hattori M."/>
            <person name="Ohkuma M."/>
        </authorList>
    </citation>
    <scope>NUCLEOTIDE SEQUENCE [LARGE SCALE GENOMIC DNA]</scope>
    <source>
        <strain evidence="15 16">JCM19232</strain>
    </source>
</reference>
<keyword evidence="7" id="KW-0479">Metal-binding</keyword>
<dbReference type="Pfam" id="PF01292">
    <property type="entry name" value="Ni_hydr_CYTB"/>
    <property type="match status" value="1"/>
</dbReference>
<dbReference type="GO" id="GO:0022904">
    <property type="term" value="P:respiratory electron transport chain"/>
    <property type="evidence" value="ECO:0007669"/>
    <property type="project" value="InterPro"/>
</dbReference>
<dbReference type="GO" id="GO:0046872">
    <property type="term" value="F:metal ion binding"/>
    <property type="evidence" value="ECO:0007669"/>
    <property type="project" value="UniProtKB-KW"/>
</dbReference>
<dbReference type="EMBL" id="BBSA01000001">
    <property type="protein sequence ID" value="GAM59962.1"/>
    <property type="molecule type" value="Genomic_DNA"/>
</dbReference>
<evidence type="ECO:0000256" key="7">
    <source>
        <dbReference type="ARBA" id="ARBA00022723"/>
    </source>
</evidence>
<evidence type="ECO:0000256" key="6">
    <source>
        <dbReference type="ARBA" id="ARBA00022692"/>
    </source>
</evidence>
<dbReference type="GO" id="GO:0020037">
    <property type="term" value="F:heme binding"/>
    <property type="evidence" value="ECO:0007669"/>
    <property type="project" value="TreeGrafter"/>
</dbReference>
<feature type="transmembrane region" description="Helical" evidence="13">
    <location>
        <begin position="46"/>
        <end position="64"/>
    </location>
</feature>
<accession>A0A0B8P618</accession>
<keyword evidence="4" id="KW-1003">Cell membrane</keyword>
<feature type="transmembrane region" description="Helical" evidence="13">
    <location>
        <begin position="137"/>
        <end position="157"/>
    </location>
</feature>
<evidence type="ECO:0000256" key="4">
    <source>
        <dbReference type="ARBA" id="ARBA00022475"/>
    </source>
</evidence>
<feature type="transmembrane region" description="Helical" evidence="13">
    <location>
        <begin position="12"/>
        <end position="31"/>
    </location>
</feature>
<evidence type="ECO:0000256" key="9">
    <source>
        <dbReference type="ARBA" id="ARBA00022989"/>
    </source>
</evidence>
<dbReference type="GO" id="GO:0005886">
    <property type="term" value="C:plasma membrane"/>
    <property type="evidence" value="ECO:0007669"/>
    <property type="project" value="UniProtKB-SubCell"/>
</dbReference>
<dbReference type="SUPFAM" id="SSF81342">
    <property type="entry name" value="Transmembrane di-heme cytochromes"/>
    <property type="match status" value="1"/>
</dbReference>
<dbReference type="PANTHER" id="PTHR30529">
    <property type="entry name" value="CYTOCHROME B561"/>
    <property type="match status" value="1"/>
</dbReference>
<dbReference type="InterPro" id="IPR011577">
    <property type="entry name" value="Cyt_b561_bac/Ni-Hgenase"/>
</dbReference>
<evidence type="ECO:0000313" key="15">
    <source>
        <dbReference type="EMBL" id="GAM59962.1"/>
    </source>
</evidence>
<evidence type="ECO:0000256" key="1">
    <source>
        <dbReference type="ARBA" id="ARBA00001970"/>
    </source>
</evidence>
<evidence type="ECO:0000256" key="10">
    <source>
        <dbReference type="ARBA" id="ARBA00023004"/>
    </source>
</evidence>
<sequence length="176" mass="19829">MSQGYNKTAKTVHWISAIVVIGMFAVGLWMVDLTYYSEWYQIAPHWHKSIGILLALLTLFRLAWKAMTKSPSVEGSKLEKVAAKSAHHLMYVLLFVLFISGYLISTEDGRPISVFGWFDVPGLGKFFENQADLAGQVHYYVAFVLIGLASVHALAALKHHFIDKDNTLRKMTRGLK</sequence>
<evidence type="ECO:0000256" key="8">
    <source>
        <dbReference type="ARBA" id="ARBA00022982"/>
    </source>
</evidence>
<organism evidence="15 16">
    <name type="scientific">Vibrio ishigakensis</name>
    <dbReference type="NCBI Taxonomy" id="1481914"/>
    <lineage>
        <taxon>Bacteria</taxon>
        <taxon>Pseudomonadati</taxon>
        <taxon>Pseudomonadota</taxon>
        <taxon>Gammaproteobacteria</taxon>
        <taxon>Vibrionales</taxon>
        <taxon>Vibrionaceae</taxon>
        <taxon>Vibrio</taxon>
    </lineage>
</organism>
<dbReference type="Gene3D" id="1.20.950.20">
    <property type="entry name" value="Transmembrane di-heme cytochromes, Chain C"/>
    <property type="match status" value="2"/>
</dbReference>
<proteinExistence type="inferred from homology"/>
<evidence type="ECO:0000313" key="16">
    <source>
        <dbReference type="Proteomes" id="UP000031670"/>
    </source>
</evidence>
<evidence type="ECO:0000259" key="14">
    <source>
        <dbReference type="Pfam" id="PF01292"/>
    </source>
</evidence>
<evidence type="ECO:0000256" key="2">
    <source>
        <dbReference type="ARBA" id="ARBA00004651"/>
    </source>
</evidence>
<dbReference type="PANTHER" id="PTHR30529:SF1">
    <property type="entry name" value="CYTOCHROME B561 HOMOLOG 2"/>
    <property type="match status" value="1"/>
</dbReference>
<keyword evidence="6 13" id="KW-0812">Transmembrane</keyword>
<name>A0A0B8P618_9VIBR</name>
<dbReference type="GO" id="GO:0009055">
    <property type="term" value="F:electron transfer activity"/>
    <property type="evidence" value="ECO:0007669"/>
    <property type="project" value="InterPro"/>
</dbReference>
<keyword evidence="9 13" id="KW-1133">Transmembrane helix</keyword>
<protein>
    <submittedName>
        <fullName evidence="15">Cytochrome B561</fullName>
    </submittedName>
</protein>
<dbReference type="AlphaFoldDB" id="A0A0B8P618"/>
<keyword evidence="11 13" id="KW-0472">Membrane</keyword>
<keyword evidence="10" id="KW-0408">Iron</keyword>
<feature type="domain" description="Cytochrome b561 bacterial/Ni-hydrogenase" evidence="14">
    <location>
        <begin position="5"/>
        <end position="174"/>
    </location>
</feature>
<keyword evidence="5" id="KW-0349">Heme</keyword>
<comment type="caution">
    <text evidence="15">The sequence shown here is derived from an EMBL/GenBank/DDBJ whole genome shotgun (WGS) entry which is preliminary data.</text>
</comment>
<keyword evidence="3" id="KW-0813">Transport</keyword>
<evidence type="ECO:0000256" key="12">
    <source>
        <dbReference type="ARBA" id="ARBA00037975"/>
    </source>
</evidence>
<gene>
    <name evidence="15" type="ORF">JCM19232_295</name>
</gene>
<comment type="cofactor">
    <cofactor evidence="1">
        <name>heme b</name>
        <dbReference type="ChEBI" id="CHEBI:60344"/>
    </cofactor>
</comment>
<dbReference type="InterPro" id="IPR016174">
    <property type="entry name" value="Di-haem_cyt_TM"/>
</dbReference>
<dbReference type="InterPro" id="IPR052168">
    <property type="entry name" value="Cytochrome_b561_oxidase"/>
</dbReference>
<feature type="transmembrane region" description="Helical" evidence="13">
    <location>
        <begin position="85"/>
        <end position="104"/>
    </location>
</feature>
<reference evidence="15 16" key="1">
    <citation type="submission" date="2015-01" db="EMBL/GenBank/DDBJ databases">
        <title>Vibrio sp. C5 JCM 19232 whole genome shotgun sequence.</title>
        <authorList>
            <person name="Sawabe T."/>
            <person name="Meirelles P."/>
            <person name="Feng G."/>
            <person name="Sayaka M."/>
            <person name="Hattori M."/>
            <person name="Ohkuma M."/>
        </authorList>
    </citation>
    <scope>NUCLEOTIDE SEQUENCE [LARGE SCALE GENOMIC DNA]</scope>
    <source>
        <strain evidence="15 16">JCM19232</strain>
    </source>
</reference>